<protein>
    <recommendedName>
        <fullName evidence="4">Reverse transcriptase domain-containing protein</fullName>
    </recommendedName>
</protein>
<dbReference type="SUPFAM" id="SSF56672">
    <property type="entry name" value="DNA/RNA polymerases"/>
    <property type="match status" value="1"/>
</dbReference>
<dbReference type="OrthoDB" id="8063979at2759"/>
<reference evidence="2 3" key="1">
    <citation type="journal article" date="2018" name="BMC Genomics">
        <title>Comparative genome analyses reveal sequence features reflecting distinct modes of host-adaptation between dicot and monocot powdery mildew.</title>
        <authorList>
            <person name="Wu Y."/>
            <person name="Ma X."/>
            <person name="Pan Z."/>
            <person name="Kale S.D."/>
            <person name="Song Y."/>
            <person name="King H."/>
            <person name="Zhang Q."/>
            <person name="Presley C."/>
            <person name="Deng X."/>
            <person name="Wei C.I."/>
            <person name="Xiao S."/>
        </authorList>
    </citation>
    <scope>NUCLEOTIDE SEQUENCE [LARGE SCALE GENOMIC DNA]</scope>
    <source>
        <strain evidence="2">UMSG2</strain>
    </source>
</reference>
<comment type="caution">
    <text evidence="2">The sequence shown here is derived from an EMBL/GenBank/DDBJ whole genome shotgun (WGS) entry which is preliminary data.</text>
</comment>
<dbReference type="Proteomes" id="UP000286134">
    <property type="component" value="Unassembled WGS sequence"/>
</dbReference>
<organism evidence="2 3">
    <name type="scientific">Erysiphe neolycopersici</name>
    <dbReference type="NCBI Taxonomy" id="212602"/>
    <lineage>
        <taxon>Eukaryota</taxon>
        <taxon>Fungi</taxon>
        <taxon>Dikarya</taxon>
        <taxon>Ascomycota</taxon>
        <taxon>Pezizomycotina</taxon>
        <taxon>Leotiomycetes</taxon>
        <taxon>Erysiphales</taxon>
        <taxon>Erysiphaceae</taxon>
        <taxon>Erysiphe</taxon>
    </lineage>
</organism>
<dbReference type="STRING" id="212602.A0A420HJ76"/>
<dbReference type="InterPro" id="IPR051083">
    <property type="entry name" value="GrpII_Intron_Splice-Mob/Def"/>
</dbReference>
<feature type="region of interest" description="Disordered" evidence="1">
    <location>
        <begin position="1"/>
        <end position="23"/>
    </location>
</feature>
<feature type="compositionally biased region" description="Basic and acidic residues" evidence="1">
    <location>
        <begin position="282"/>
        <end position="293"/>
    </location>
</feature>
<proteinExistence type="predicted"/>
<dbReference type="AlphaFoldDB" id="A0A420HJ76"/>
<evidence type="ECO:0008006" key="4">
    <source>
        <dbReference type="Google" id="ProtNLM"/>
    </source>
</evidence>
<evidence type="ECO:0000256" key="1">
    <source>
        <dbReference type="SAM" id="MobiDB-lite"/>
    </source>
</evidence>
<dbReference type="EMBL" id="MCFK01007384">
    <property type="protein sequence ID" value="RKF57474.1"/>
    <property type="molecule type" value="Genomic_DNA"/>
</dbReference>
<dbReference type="PANTHER" id="PTHR34047">
    <property type="entry name" value="NUCLEAR INTRON MATURASE 1, MITOCHONDRIAL-RELATED"/>
    <property type="match status" value="1"/>
</dbReference>
<name>A0A420HJ76_9PEZI</name>
<gene>
    <name evidence="2" type="ORF">OnM2_073006b</name>
</gene>
<keyword evidence="3" id="KW-1185">Reference proteome</keyword>
<sequence length="293" mass="32827">MSQNGLPHLEIYPSGDSHGQDNEFDTHRVAQLGPYVLSRISRHSKGNTNVNISNPYIINCQKPFAHFRIEDYNAQSPKTINLNASVLQPRDLTASKYSSYSRSFLLRRQSFHSSCIAKENSQKSLPRASHVSNIKGAEDLNLEKGSESITSVSIANLEICQKELTPETLDGINLSWFNNVAKDLKTGKFKFQPSRRVMIPKPGKKELRPLSVACDKTLLLIKRSLKAGYIDPDNGKLIVPKEGTPQGSVLSPLLANIILNELDQFMTRTKSTFEKGKKKARNKDYDKLTSKIQ</sequence>
<dbReference type="InterPro" id="IPR043502">
    <property type="entry name" value="DNA/RNA_pol_sf"/>
</dbReference>
<feature type="region of interest" description="Disordered" evidence="1">
    <location>
        <begin position="272"/>
        <end position="293"/>
    </location>
</feature>
<accession>A0A420HJ76</accession>
<dbReference type="PANTHER" id="PTHR34047:SF8">
    <property type="entry name" value="PROTEIN YKFC"/>
    <property type="match status" value="1"/>
</dbReference>
<evidence type="ECO:0000313" key="2">
    <source>
        <dbReference type="EMBL" id="RKF57474.1"/>
    </source>
</evidence>
<evidence type="ECO:0000313" key="3">
    <source>
        <dbReference type="Proteomes" id="UP000286134"/>
    </source>
</evidence>